<evidence type="ECO:0000256" key="2">
    <source>
        <dbReference type="ARBA" id="ARBA00023002"/>
    </source>
</evidence>
<dbReference type="Gene3D" id="3.40.50.720">
    <property type="entry name" value="NAD(P)-binding Rossmann-like Domain"/>
    <property type="match status" value="1"/>
</dbReference>
<dbReference type="EMBL" id="MCIF01000002">
    <property type="protein sequence ID" value="RAQ95265.1"/>
    <property type="molecule type" value="Genomic_DNA"/>
</dbReference>
<dbReference type="NCBIfam" id="TIGR03971">
    <property type="entry name" value="SDR_subfam_1"/>
    <property type="match status" value="1"/>
</dbReference>
<keyword evidence="2" id="KW-0560">Oxidoreductase</keyword>
<dbReference type="AlphaFoldDB" id="A0A328VM69"/>
<dbReference type="FunFam" id="3.40.50.720:FF:000084">
    <property type="entry name" value="Short-chain dehydrogenase reductase"/>
    <property type="match status" value="1"/>
</dbReference>
<reference evidence="6 7" key="1">
    <citation type="submission" date="2016-08" db="EMBL/GenBank/DDBJ databases">
        <title>Analysis of Carbohydrate Active Enzymes in Thermogemmatispora T81 Reveals Carbohydrate Degradation Ability.</title>
        <authorList>
            <person name="Tomazini A."/>
            <person name="Lal S."/>
            <person name="Stott M."/>
            <person name="Henrissat B."/>
            <person name="Polikarpov I."/>
            <person name="Sparling R."/>
            <person name="Levin D.B."/>
        </authorList>
    </citation>
    <scope>NUCLEOTIDE SEQUENCE [LARGE SCALE GENOMIC DNA]</scope>
    <source>
        <strain evidence="6 7">T81</strain>
    </source>
</reference>
<evidence type="ECO:0000256" key="4">
    <source>
        <dbReference type="RuleBase" id="RU000363"/>
    </source>
</evidence>
<name>A0A328VM69_9CHLR</name>
<dbReference type="PRINTS" id="PR00081">
    <property type="entry name" value="GDHRDH"/>
</dbReference>
<dbReference type="OrthoDB" id="9775296at2"/>
<dbReference type="GO" id="GO:0030497">
    <property type="term" value="P:fatty acid elongation"/>
    <property type="evidence" value="ECO:0007669"/>
    <property type="project" value="TreeGrafter"/>
</dbReference>
<evidence type="ECO:0000256" key="3">
    <source>
        <dbReference type="ARBA" id="ARBA00023027"/>
    </source>
</evidence>
<dbReference type="InterPro" id="IPR020904">
    <property type="entry name" value="Sc_DH/Rdtase_CS"/>
</dbReference>
<dbReference type="InterPro" id="IPR036291">
    <property type="entry name" value="NAD(P)-bd_dom_sf"/>
</dbReference>
<dbReference type="PANTHER" id="PTHR42760:SF40">
    <property type="entry name" value="3-OXOACYL-[ACYL-CARRIER-PROTEIN] REDUCTASE, CHLOROPLASTIC"/>
    <property type="match status" value="1"/>
</dbReference>
<dbReference type="Proteomes" id="UP000248706">
    <property type="component" value="Unassembled WGS sequence"/>
</dbReference>
<evidence type="ECO:0000256" key="1">
    <source>
        <dbReference type="ARBA" id="ARBA00006484"/>
    </source>
</evidence>
<comment type="similarity">
    <text evidence="1 4">Belongs to the short-chain dehydrogenases/reductases (SDR) family.</text>
</comment>
<dbReference type="PROSITE" id="PS00061">
    <property type="entry name" value="ADH_SHORT"/>
    <property type="match status" value="1"/>
</dbReference>
<dbReference type="PANTHER" id="PTHR42760">
    <property type="entry name" value="SHORT-CHAIN DEHYDROGENASES/REDUCTASES FAMILY MEMBER"/>
    <property type="match status" value="1"/>
</dbReference>
<evidence type="ECO:0000313" key="7">
    <source>
        <dbReference type="Proteomes" id="UP000248706"/>
    </source>
</evidence>
<dbReference type="RefSeq" id="WP_112427838.1">
    <property type="nucleotide sequence ID" value="NZ_MCIF01000002.1"/>
</dbReference>
<comment type="caution">
    <text evidence="6">The sequence shown here is derived from an EMBL/GenBank/DDBJ whole genome shotgun (WGS) entry which is preliminary data.</text>
</comment>
<gene>
    <name evidence="6" type="ORF">A4R35_06940</name>
</gene>
<evidence type="ECO:0000259" key="5">
    <source>
        <dbReference type="SMART" id="SM00822"/>
    </source>
</evidence>
<keyword evidence="3" id="KW-0520">NAD</keyword>
<organism evidence="6 7">
    <name type="scientific">Thermogemmatispora tikiterensis</name>
    <dbReference type="NCBI Taxonomy" id="1825093"/>
    <lineage>
        <taxon>Bacteria</taxon>
        <taxon>Bacillati</taxon>
        <taxon>Chloroflexota</taxon>
        <taxon>Ktedonobacteria</taxon>
        <taxon>Thermogemmatisporales</taxon>
        <taxon>Thermogemmatisporaceae</taxon>
        <taxon>Thermogemmatispora</taxon>
    </lineage>
</organism>
<dbReference type="Pfam" id="PF00106">
    <property type="entry name" value="adh_short"/>
    <property type="match status" value="1"/>
</dbReference>
<dbReference type="CDD" id="cd05233">
    <property type="entry name" value="SDR_c"/>
    <property type="match status" value="1"/>
</dbReference>
<protein>
    <recommendedName>
        <fullName evidence="5">Ketoreductase domain-containing protein</fullName>
    </recommendedName>
</protein>
<dbReference type="InterPro" id="IPR057326">
    <property type="entry name" value="KR_dom"/>
</dbReference>
<feature type="domain" description="Ketoreductase" evidence="5">
    <location>
        <begin position="18"/>
        <end position="195"/>
    </location>
</feature>
<dbReference type="GO" id="GO:0016616">
    <property type="term" value="F:oxidoreductase activity, acting on the CH-OH group of donors, NAD or NADP as acceptor"/>
    <property type="evidence" value="ECO:0007669"/>
    <property type="project" value="UniProtKB-ARBA"/>
</dbReference>
<keyword evidence="7" id="KW-1185">Reference proteome</keyword>
<dbReference type="SMART" id="SM00822">
    <property type="entry name" value="PKS_KR"/>
    <property type="match status" value="1"/>
</dbReference>
<dbReference type="SUPFAM" id="SSF51735">
    <property type="entry name" value="NAD(P)-binding Rossmann-fold domains"/>
    <property type="match status" value="1"/>
</dbReference>
<accession>A0A328VM69</accession>
<sequence>MASAESTSPAAEGRFADRVVLITGAARGQGRAHALAFAREGARLVICDACRQYRTVPYPLASPEELTAVAREIEALERPVIAAQVDVTDLPAMEALAERTRRELGPIDVVVANAGLYSFALSWQMTEEQWDETINVDLKGVWITCKVAIPQMLERRQGKIICIGSTASFRGMDHLAHYVAAKHGVIGLVKTLARELAPYNINVNAVCPTSVATTMCLNQALYDLFAGGPGPQATYEHMVSQMNRMNLFSDRNLLPPEDVSAVVLWLASDEARHLTGCALPVDAGYLTR</sequence>
<dbReference type="InterPro" id="IPR023985">
    <property type="entry name" value="SDR_subfam_1"/>
</dbReference>
<dbReference type="InterPro" id="IPR002347">
    <property type="entry name" value="SDR_fam"/>
</dbReference>
<proteinExistence type="inferred from homology"/>
<dbReference type="PRINTS" id="PR00080">
    <property type="entry name" value="SDRFAMILY"/>
</dbReference>
<evidence type="ECO:0000313" key="6">
    <source>
        <dbReference type="EMBL" id="RAQ95265.1"/>
    </source>
</evidence>